<protein>
    <submittedName>
        <fullName evidence="15">Two-component system CheB/CheR fusion protein</fullName>
    </submittedName>
</protein>
<keyword evidence="7" id="KW-0418">Kinase</keyword>
<keyword evidence="3" id="KW-0597">Phosphoprotein</keyword>
<dbReference type="Gene3D" id="3.40.50.180">
    <property type="entry name" value="Methylesterase CheB, C-terminal domain"/>
    <property type="match status" value="1"/>
</dbReference>
<evidence type="ECO:0000256" key="3">
    <source>
        <dbReference type="ARBA" id="ARBA00022553"/>
    </source>
</evidence>
<dbReference type="GO" id="GO:0032259">
    <property type="term" value="P:methylation"/>
    <property type="evidence" value="ECO:0007669"/>
    <property type="project" value="UniProtKB-KW"/>
</dbReference>
<dbReference type="InterPro" id="IPR036097">
    <property type="entry name" value="HisK_dim/P_sf"/>
</dbReference>
<dbReference type="InterPro" id="IPR050903">
    <property type="entry name" value="Bact_Chemotaxis_MeTrfase"/>
</dbReference>
<feature type="domain" description="CheB-type methylesterase" evidence="13">
    <location>
        <begin position="5"/>
        <end position="194"/>
    </location>
</feature>
<evidence type="ECO:0000256" key="6">
    <source>
        <dbReference type="ARBA" id="ARBA00022691"/>
    </source>
</evidence>
<keyword evidence="16" id="KW-1185">Reference proteome</keyword>
<dbReference type="OrthoDB" id="9813151at2"/>
<dbReference type="GO" id="GO:0006935">
    <property type="term" value="P:chemotaxis"/>
    <property type="evidence" value="ECO:0007669"/>
    <property type="project" value="UniProtKB-UniRule"/>
</dbReference>
<feature type="domain" description="Histidine kinase" evidence="10">
    <location>
        <begin position="1388"/>
        <end position="1602"/>
    </location>
</feature>
<dbReference type="CDD" id="cd00075">
    <property type="entry name" value="HATPase"/>
    <property type="match status" value="1"/>
</dbReference>
<dbReference type="SUPFAM" id="SSF53335">
    <property type="entry name" value="S-adenosyl-L-methionine-dependent methyltransferases"/>
    <property type="match status" value="1"/>
</dbReference>
<dbReference type="SMART" id="SM00086">
    <property type="entry name" value="PAC"/>
    <property type="match status" value="3"/>
</dbReference>
<keyword evidence="4" id="KW-0489">Methyltransferase</keyword>
<dbReference type="InterPro" id="IPR022642">
    <property type="entry name" value="CheR_C"/>
</dbReference>
<feature type="domain" description="CheR-type methyltransferase" evidence="14">
    <location>
        <begin position="197"/>
        <end position="479"/>
    </location>
</feature>
<dbReference type="Pfam" id="PF00512">
    <property type="entry name" value="HisKA"/>
    <property type="match status" value="1"/>
</dbReference>
<dbReference type="Gene3D" id="1.10.155.10">
    <property type="entry name" value="Chemotaxis receptor methyltransferase CheR, N-terminal domain"/>
    <property type="match status" value="1"/>
</dbReference>
<dbReference type="PANTHER" id="PTHR24422">
    <property type="entry name" value="CHEMOTAXIS PROTEIN METHYLTRANSFERASE"/>
    <property type="match status" value="1"/>
</dbReference>
<dbReference type="CDD" id="cd16434">
    <property type="entry name" value="CheB-CheR_fusion"/>
    <property type="match status" value="1"/>
</dbReference>
<sequence length="1604" mass="182129">MQKTENKMNYIVAIGASAGGLEAIHDFFDHMPESSNFSFVVIQHLSSDYKSLLVELVAKHTHMKVFEAANDMTIQQDCVYIIPNNKIMTVKNGRLKLADKSLVKAPNTAIDTFLHTLAKDKKDKAIAIILSGTGTDGTKGIQSVKEYGGMVICQDPATAKFDGMPNSAIASGCVDHVLAPKLMNEELFAYVNEEPVKVLENGKVDEEMLDEIFKMVHEQSGNNFNLYKTPTIIRRIGRRMNEHKIGKLDEYVSFLRNSDDEVKILGQDFLIGVTKFFRDPEAFDVLEKQIFPELISRKTNGEVIKIWVCACSTGQEAYSIAILLNECLEKAGKRLDVKIFATDIDEKSIEIAGKNQYPEVTAKEIPVRFLKKYFSEDGNFLSVSPAIRKQVVFAKHDVTKSPPFIKNDMVTCRNMLIYVNNILQDKILSTFHFSLNHGGYLFLGSSETANGLKQGLTEISSKWKIFQKTGVINYSTFNTYNTQGRVVSATDKKKQAPLEIPLSPIEKSFNKFITNDLGYVGVFIDKLYMIQEAVGNYRQFLELPDTKIELNILKMVPKAVSIVLNTALRKSWKEQKKVHLNRIRSKKNGDDIYLNISIQPPDQEHPYTMIVFGESMIEVVPEKDDIGLSLLSDGQQDEYLFELEAELNETRTNLQMAIEEMETTNEELQSSNEELLSANEELQSSNEELQSLNEELHTLNTEHQLKIRELIELNDDLDNYFRSTDIGQVFLDSGLFIRKFNPAAISMVNMIDADIGRSIEHISNNIQADNLIGDIRNVLYTGHVVEKEVLLKNGNRSLMRILPYVRKDKRTDGVVITFIDISTITELNNIISGVYNASLNAILAFTAVRNQDHYIVDFKCVSFNTAALTLLGKTGSELENAMLVKQLPELLDGNMFQKYIQVAEQGNTLHTEFRTTDSRWLQIVAVRMSDGFAATLTDITERKASDQKLKKNYNELIATRENLKILNSELEVKVEERTQRLTESEERFNQVSRATNDTIWDWNLVNNTMWRSESFTAMFGYTHSEENGSITFWFDKIHADDQQRVRDSVYAAINRNEEQWSAEYRLLKADGSYAVILDRGTILQDDFQVPYRMIGSMIDITRLVDTENKLSSSERKFRKVFDSNVIGMLFSNIKTGSIDQANGAFLRMIGYTQDDLDKGELYWNKLTPEEYMPVSMAAVNEIAEHGVCPPFEKQYLRKNGDRISVMLGSALLDEDNTDEVVTYVIDITEQKHAERRRKDLQKLIRKQQAEFYSIFKNAPALISIRRGKNLKYEFVNTAFVEFNGDQEYIGKASNTLSPGFESEKLQEIEDKVLKTGETFVGKAFEVERTNPENGETKICWFDLIYAPVYSDFGEVDGIAFFGFEVTELILAQEATKELMHKKDEFMSIASHELKTPITSIKGYLQIAQRLAERSNTDSQILGFVDKANRQVGKLTALVEDLLDVTRIQAGKMQFNFESFGISDLINECIESVRLEGYQFIVDPMADVLIYGDRHRIEQVINNFLSNAIKYSPGERIIKVGVQAVDGQLKVKVKDSGIGIPEDKKAYVFDRFFRVQESSFMFSGLGLGLYISAEIIKRHGGTIGVESVENEGSEFWFIIPLTNDH</sequence>
<dbReference type="Pfam" id="PF03705">
    <property type="entry name" value="CheR_N"/>
    <property type="match status" value="1"/>
</dbReference>
<feature type="domain" description="PAC" evidence="12">
    <location>
        <begin position="1060"/>
        <end position="1112"/>
    </location>
</feature>
<dbReference type="GO" id="GO:0005737">
    <property type="term" value="C:cytoplasm"/>
    <property type="evidence" value="ECO:0007669"/>
    <property type="project" value="InterPro"/>
</dbReference>
<feature type="coiled-coil region" evidence="9">
    <location>
        <begin position="953"/>
        <end position="987"/>
    </location>
</feature>
<dbReference type="InterPro" id="IPR003594">
    <property type="entry name" value="HATPase_dom"/>
</dbReference>
<dbReference type="RefSeq" id="WP_133553785.1">
    <property type="nucleotide sequence ID" value="NZ_SNWM01000002.1"/>
</dbReference>
<dbReference type="InterPro" id="IPR003661">
    <property type="entry name" value="HisK_dim/P_dom"/>
</dbReference>
<dbReference type="Gene3D" id="3.40.50.150">
    <property type="entry name" value="Vaccinia Virus protein VP39"/>
    <property type="match status" value="1"/>
</dbReference>
<keyword evidence="8" id="KW-0145">Chemotaxis</keyword>
<dbReference type="InterPro" id="IPR000700">
    <property type="entry name" value="PAS-assoc_C"/>
</dbReference>
<dbReference type="GO" id="GO:0000156">
    <property type="term" value="F:phosphorelay response regulator activity"/>
    <property type="evidence" value="ECO:0007669"/>
    <property type="project" value="InterPro"/>
</dbReference>
<dbReference type="PANTHER" id="PTHR24422:SF27">
    <property type="entry name" value="PROTEIN-GLUTAMATE O-METHYLTRANSFERASE"/>
    <property type="match status" value="1"/>
</dbReference>
<gene>
    <name evidence="15" type="ORF">CLV32_1408</name>
</gene>
<dbReference type="EMBL" id="SNWM01000002">
    <property type="protein sequence ID" value="TDO22435.1"/>
    <property type="molecule type" value="Genomic_DNA"/>
</dbReference>
<dbReference type="InterPro" id="IPR001610">
    <property type="entry name" value="PAC"/>
</dbReference>
<name>A0A4R6IKF2_9SPHI</name>
<dbReference type="GO" id="GO:0008984">
    <property type="term" value="F:protein-glutamate methylesterase activity"/>
    <property type="evidence" value="ECO:0007669"/>
    <property type="project" value="InterPro"/>
</dbReference>
<dbReference type="Pfam" id="PF08447">
    <property type="entry name" value="PAS_3"/>
    <property type="match status" value="1"/>
</dbReference>
<dbReference type="Pfam" id="PF13426">
    <property type="entry name" value="PAS_9"/>
    <property type="match status" value="2"/>
</dbReference>
<evidence type="ECO:0000259" key="13">
    <source>
        <dbReference type="PROSITE" id="PS50122"/>
    </source>
</evidence>
<dbReference type="SUPFAM" id="SSF47757">
    <property type="entry name" value="Chemotaxis receptor methyltransferase CheR, N-terminal domain"/>
    <property type="match status" value="1"/>
</dbReference>
<keyword evidence="6" id="KW-0949">S-adenosyl-L-methionine</keyword>
<comment type="catalytic activity">
    <reaction evidence="1">
        <text>ATP + protein L-histidine = ADP + protein N-phospho-L-histidine.</text>
        <dbReference type="EC" id="2.7.13.3"/>
    </reaction>
</comment>
<evidence type="ECO:0000313" key="15">
    <source>
        <dbReference type="EMBL" id="TDO22435.1"/>
    </source>
</evidence>
<dbReference type="InterPro" id="IPR022641">
    <property type="entry name" value="CheR_N"/>
</dbReference>
<organism evidence="15 16">
    <name type="scientific">Pedobacter duraquae</name>
    <dbReference type="NCBI Taxonomy" id="425511"/>
    <lineage>
        <taxon>Bacteria</taxon>
        <taxon>Pseudomonadati</taxon>
        <taxon>Bacteroidota</taxon>
        <taxon>Sphingobacteriia</taxon>
        <taxon>Sphingobacteriales</taxon>
        <taxon>Sphingobacteriaceae</taxon>
        <taxon>Pedobacter</taxon>
    </lineage>
</organism>
<feature type="active site" evidence="8">
    <location>
        <position position="44"/>
    </location>
</feature>
<dbReference type="PROSITE" id="PS50123">
    <property type="entry name" value="CHER"/>
    <property type="match status" value="1"/>
</dbReference>
<dbReference type="CDD" id="cd02440">
    <property type="entry name" value="AdoMet_MTases"/>
    <property type="match status" value="1"/>
</dbReference>
<dbReference type="Gene3D" id="1.10.287.130">
    <property type="match status" value="1"/>
</dbReference>
<accession>A0A4R6IKF2</accession>
<dbReference type="PRINTS" id="PR00996">
    <property type="entry name" value="CHERMTFRASE"/>
</dbReference>
<evidence type="ECO:0000256" key="2">
    <source>
        <dbReference type="ARBA" id="ARBA00001541"/>
    </source>
</evidence>
<dbReference type="PROSITE" id="PS50122">
    <property type="entry name" value="CHEB"/>
    <property type="match status" value="1"/>
</dbReference>
<dbReference type="Gene3D" id="3.30.565.10">
    <property type="entry name" value="Histidine kinase-like ATPase, C-terminal domain"/>
    <property type="match status" value="1"/>
</dbReference>
<dbReference type="FunFam" id="3.30.565.10:FF:000006">
    <property type="entry name" value="Sensor histidine kinase WalK"/>
    <property type="match status" value="1"/>
</dbReference>
<dbReference type="Pfam" id="PF01339">
    <property type="entry name" value="CheB_methylest"/>
    <property type="match status" value="1"/>
</dbReference>
<dbReference type="InterPro" id="IPR005467">
    <property type="entry name" value="His_kinase_dom"/>
</dbReference>
<dbReference type="Pfam" id="PF01739">
    <property type="entry name" value="CheR"/>
    <property type="match status" value="1"/>
</dbReference>
<dbReference type="SMART" id="SM00138">
    <property type="entry name" value="MeTrc"/>
    <property type="match status" value="1"/>
</dbReference>
<feature type="coiled-coil region" evidence="9">
    <location>
        <begin position="640"/>
        <end position="709"/>
    </location>
</feature>
<dbReference type="InterPro" id="IPR035909">
    <property type="entry name" value="CheB_C"/>
</dbReference>
<proteinExistence type="predicted"/>
<dbReference type="NCBIfam" id="TIGR00229">
    <property type="entry name" value="sensory_box"/>
    <property type="match status" value="2"/>
</dbReference>
<dbReference type="SUPFAM" id="SSF55874">
    <property type="entry name" value="ATPase domain of HSP90 chaperone/DNA topoisomerase II/histidine kinase"/>
    <property type="match status" value="1"/>
</dbReference>
<reference evidence="15 16" key="1">
    <citation type="submission" date="2019-03" db="EMBL/GenBank/DDBJ databases">
        <title>Genomic Encyclopedia of Archaeal and Bacterial Type Strains, Phase II (KMG-II): from individual species to whole genera.</title>
        <authorList>
            <person name="Goeker M."/>
        </authorList>
    </citation>
    <scope>NUCLEOTIDE SEQUENCE [LARGE SCALE GENOMIC DNA]</scope>
    <source>
        <strain evidence="15 16">DSM 19034</strain>
    </source>
</reference>
<dbReference type="Pfam" id="PF13596">
    <property type="entry name" value="PAS_10"/>
    <property type="match status" value="1"/>
</dbReference>
<feature type="active site" evidence="8">
    <location>
        <position position="17"/>
    </location>
</feature>
<dbReference type="InterPro" id="IPR029063">
    <property type="entry name" value="SAM-dependent_MTases_sf"/>
</dbReference>
<feature type="active site" evidence="8">
    <location>
        <position position="136"/>
    </location>
</feature>
<dbReference type="GO" id="GO:0000155">
    <property type="term" value="F:phosphorelay sensor kinase activity"/>
    <property type="evidence" value="ECO:0007669"/>
    <property type="project" value="InterPro"/>
</dbReference>
<dbReference type="SMART" id="SM00388">
    <property type="entry name" value="HisKA"/>
    <property type="match status" value="1"/>
</dbReference>
<dbReference type="InterPro" id="IPR036890">
    <property type="entry name" value="HATPase_C_sf"/>
</dbReference>
<comment type="caution">
    <text evidence="15">The sequence shown here is derived from an EMBL/GenBank/DDBJ whole genome shotgun (WGS) entry which is preliminary data.</text>
</comment>
<dbReference type="PROSITE" id="PS50113">
    <property type="entry name" value="PAC"/>
    <property type="match status" value="2"/>
</dbReference>
<feature type="domain" description="PAS" evidence="11">
    <location>
        <begin position="1113"/>
        <end position="1186"/>
    </location>
</feature>
<dbReference type="InterPro" id="IPR000673">
    <property type="entry name" value="Sig_transdc_resp-reg_Me-estase"/>
</dbReference>
<dbReference type="PROSITE" id="PS50109">
    <property type="entry name" value="HIS_KIN"/>
    <property type="match status" value="1"/>
</dbReference>
<dbReference type="Gene3D" id="3.30.450.20">
    <property type="entry name" value="PAS domain"/>
    <property type="match status" value="5"/>
</dbReference>
<evidence type="ECO:0000259" key="10">
    <source>
        <dbReference type="PROSITE" id="PS50109"/>
    </source>
</evidence>
<evidence type="ECO:0000256" key="8">
    <source>
        <dbReference type="PROSITE-ProRule" id="PRU00050"/>
    </source>
</evidence>
<dbReference type="Pfam" id="PF02518">
    <property type="entry name" value="HATPase_c"/>
    <property type="match status" value="1"/>
</dbReference>
<evidence type="ECO:0000256" key="9">
    <source>
        <dbReference type="SAM" id="Coils"/>
    </source>
</evidence>
<dbReference type="InterPro" id="IPR000014">
    <property type="entry name" value="PAS"/>
</dbReference>
<evidence type="ECO:0000259" key="14">
    <source>
        <dbReference type="PROSITE" id="PS50123"/>
    </source>
</evidence>
<evidence type="ECO:0000256" key="7">
    <source>
        <dbReference type="ARBA" id="ARBA00022777"/>
    </source>
</evidence>
<evidence type="ECO:0000259" key="12">
    <source>
        <dbReference type="PROSITE" id="PS50113"/>
    </source>
</evidence>
<keyword evidence="8" id="KW-0378">Hydrolase</keyword>
<dbReference type="InterPro" id="IPR000780">
    <property type="entry name" value="CheR_MeTrfase"/>
</dbReference>
<dbReference type="SUPFAM" id="SSF55785">
    <property type="entry name" value="PYP-like sensor domain (PAS domain)"/>
    <property type="match status" value="5"/>
</dbReference>
<feature type="domain" description="PAC" evidence="12">
    <location>
        <begin position="1189"/>
        <end position="1239"/>
    </location>
</feature>
<dbReference type="InterPro" id="IPR013655">
    <property type="entry name" value="PAS_fold_3"/>
</dbReference>
<dbReference type="InterPro" id="IPR035965">
    <property type="entry name" value="PAS-like_dom_sf"/>
</dbReference>
<dbReference type="SMART" id="SM00091">
    <property type="entry name" value="PAS"/>
    <property type="match status" value="5"/>
</dbReference>
<dbReference type="CDD" id="cd00130">
    <property type="entry name" value="PAS"/>
    <property type="match status" value="2"/>
</dbReference>
<dbReference type="SMART" id="SM00387">
    <property type="entry name" value="HATPase_c"/>
    <property type="match status" value="1"/>
</dbReference>
<dbReference type="Proteomes" id="UP000295499">
    <property type="component" value="Unassembled WGS sequence"/>
</dbReference>
<comment type="catalytic activity">
    <reaction evidence="2">
        <text>L-glutamyl-[protein] + S-adenosyl-L-methionine = [protein]-L-glutamate 5-O-methyl ester + S-adenosyl-L-homocysteine</text>
        <dbReference type="Rhea" id="RHEA:24452"/>
        <dbReference type="Rhea" id="RHEA-COMP:10208"/>
        <dbReference type="Rhea" id="RHEA-COMP:10311"/>
        <dbReference type="ChEBI" id="CHEBI:29973"/>
        <dbReference type="ChEBI" id="CHEBI:57856"/>
        <dbReference type="ChEBI" id="CHEBI:59789"/>
        <dbReference type="ChEBI" id="CHEBI:82795"/>
        <dbReference type="EC" id="2.1.1.80"/>
    </reaction>
</comment>
<dbReference type="InterPro" id="IPR036804">
    <property type="entry name" value="CheR_N_sf"/>
</dbReference>
<evidence type="ECO:0000256" key="5">
    <source>
        <dbReference type="ARBA" id="ARBA00022679"/>
    </source>
</evidence>
<evidence type="ECO:0000313" key="16">
    <source>
        <dbReference type="Proteomes" id="UP000295499"/>
    </source>
</evidence>
<keyword evidence="9" id="KW-0175">Coiled coil</keyword>
<dbReference type="GO" id="GO:0008983">
    <property type="term" value="F:protein-glutamate O-methyltransferase activity"/>
    <property type="evidence" value="ECO:0007669"/>
    <property type="project" value="UniProtKB-EC"/>
</dbReference>
<evidence type="ECO:0000259" key="11">
    <source>
        <dbReference type="PROSITE" id="PS50112"/>
    </source>
</evidence>
<dbReference type="SUPFAM" id="SSF52738">
    <property type="entry name" value="Methylesterase CheB, C-terminal domain"/>
    <property type="match status" value="1"/>
</dbReference>
<feature type="domain" description="PAS" evidence="11">
    <location>
        <begin position="984"/>
        <end position="1056"/>
    </location>
</feature>
<dbReference type="PROSITE" id="PS50112">
    <property type="entry name" value="PAS"/>
    <property type="match status" value="2"/>
</dbReference>
<evidence type="ECO:0000256" key="1">
    <source>
        <dbReference type="ARBA" id="ARBA00000085"/>
    </source>
</evidence>
<dbReference type="SUPFAM" id="SSF47384">
    <property type="entry name" value="Homodimeric domain of signal transducing histidine kinase"/>
    <property type="match status" value="1"/>
</dbReference>
<keyword evidence="5" id="KW-0808">Transferase</keyword>
<dbReference type="CDD" id="cd00082">
    <property type="entry name" value="HisKA"/>
    <property type="match status" value="1"/>
</dbReference>
<evidence type="ECO:0000256" key="4">
    <source>
        <dbReference type="ARBA" id="ARBA00022603"/>
    </source>
</evidence>